<dbReference type="OrthoDB" id="9810297at2"/>
<evidence type="ECO:0000256" key="5">
    <source>
        <dbReference type="ARBA" id="ARBA00022691"/>
    </source>
</evidence>
<dbReference type="EMBL" id="AZGF01000042">
    <property type="protein sequence ID" value="KRM09418.1"/>
    <property type="molecule type" value="Genomic_DNA"/>
</dbReference>
<feature type="binding site" evidence="7">
    <location>
        <position position="172"/>
    </location>
    <ligand>
        <name>S-adenosyl-L-methionine</name>
        <dbReference type="ChEBI" id="CHEBI:59789"/>
    </ligand>
</feature>
<dbReference type="GO" id="GO:0008173">
    <property type="term" value="F:RNA methyltransferase activity"/>
    <property type="evidence" value="ECO:0007669"/>
    <property type="project" value="InterPro"/>
</dbReference>
<keyword evidence="2" id="KW-0963">Cytoplasm</keyword>
<dbReference type="Gene3D" id="3.30.70.1170">
    <property type="entry name" value="Sun protein, domain 3"/>
    <property type="match status" value="1"/>
</dbReference>
<dbReference type="PROSITE" id="PS01153">
    <property type="entry name" value="NOL1_NOP2_SUN"/>
    <property type="match status" value="1"/>
</dbReference>
<dbReference type="InterPro" id="IPR027391">
    <property type="entry name" value="Nol1_Nop2_Fmu_2"/>
</dbReference>
<dbReference type="NCBIfam" id="TIGR00446">
    <property type="entry name" value="nop2p"/>
    <property type="match status" value="1"/>
</dbReference>
<keyword evidence="10" id="KW-1185">Reference proteome</keyword>
<dbReference type="InterPro" id="IPR049560">
    <property type="entry name" value="MeTrfase_RsmB-F_NOP2_cat"/>
</dbReference>
<dbReference type="eggNOG" id="COG3270">
    <property type="taxonomic scope" value="Bacteria"/>
</dbReference>
<evidence type="ECO:0000256" key="6">
    <source>
        <dbReference type="ARBA" id="ARBA00022884"/>
    </source>
</evidence>
<evidence type="ECO:0000256" key="7">
    <source>
        <dbReference type="PROSITE-ProRule" id="PRU01023"/>
    </source>
</evidence>
<reference evidence="9 10" key="1">
    <citation type="journal article" date="2015" name="Genome Announc.">
        <title>Expanding the biotechnology potential of lactobacilli through comparative genomics of 213 strains and associated genera.</title>
        <authorList>
            <person name="Sun Z."/>
            <person name="Harris H.M."/>
            <person name="McCann A."/>
            <person name="Guo C."/>
            <person name="Argimon S."/>
            <person name="Zhang W."/>
            <person name="Yang X."/>
            <person name="Jeffery I.B."/>
            <person name="Cooney J.C."/>
            <person name="Kagawa T.F."/>
            <person name="Liu W."/>
            <person name="Song Y."/>
            <person name="Salvetti E."/>
            <person name="Wrobel A."/>
            <person name="Rasinkangas P."/>
            <person name="Parkhill J."/>
            <person name="Rea M.C."/>
            <person name="O'Sullivan O."/>
            <person name="Ritari J."/>
            <person name="Douillard F.P."/>
            <person name="Paul Ross R."/>
            <person name="Yang R."/>
            <person name="Briner A.E."/>
            <person name="Felis G.E."/>
            <person name="de Vos W.M."/>
            <person name="Barrangou R."/>
            <person name="Klaenhammer T.R."/>
            <person name="Caufield P.W."/>
            <person name="Cui Y."/>
            <person name="Zhang H."/>
            <person name="O'Toole P.W."/>
        </authorList>
    </citation>
    <scope>NUCLEOTIDE SEQUENCE [LARGE SCALE GENOMIC DNA]</scope>
    <source>
        <strain evidence="9 10">DSM 5007</strain>
    </source>
</reference>
<dbReference type="InterPro" id="IPR031340">
    <property type="entry name" value="RsmF_methylt_CI"/>
</dbReference>
<dbReference type="eggNOG" id="COG0144">
    <property type="taxonomic scope" value="Bacteria"/>
</dbReference>
<dbReference type="CDD" id="cd21147">
    <property type="entry name" value="RsmF_methylt_CTD1"/>
    <property type="match status" value="1"/>
</dbReference>
<feature type="binding site" evidence="7">
    <location>
        <begin position="103"/>
        <end position="109"/>
    </location>
    <ligand>
        <name>S-adenosyl-L-methionine</name>
        <dbReference type="ChEBI" id="CHEBI:59789"/>
    </ligand>
</feature>
<dbReference type="PROSITE" id="PS51686">
    <property type="entry name" value="SAM_MT_RSMB_NOP"/>
    <property type="match status" value="1"/>
</dbReference>
<feature type="active site" description="Nucleophile" evidence="7">
    <location>
        <position position="225"/>
    </location>
</feature>
<organism evidence="9 10">
    <name type="scientific">Paucilactobacillus suebicus DSM 5007 = KCTC 3549</name>
    <dbReference type="NCBI Taxonomy" id="1423807"/>
    <lineage>
        <taxon>Bacteria</taxon>
        <taxon>Bacillati</taxon>
        <taxon>Bacillota</taxon>
        <taxon>Bacilli</taxon>
        <taxon>Lactobacillales</taxon>
        <taxon>Lactobacillaceae</taxon>
        <taxon>Paucilactobacillus</taxon>
    </lineage>
</organism>
<evidence type="ECO:0000256" key="3">
    <source>
        <dbReference type="ARBA" id="ARBA00022603"/>
    </source>
</evidence>
<protein>
    <submittedName>
        <fullName evidence="9">Fmu (Sun) domain-containing protein</fullName>
    </submittedName>
</protein>
<dbReference type="PANTHER" id="PTHR22807">
    <property type="entry name" value="NOP2 YEAST -RELATED NOL1/NOP2/FMU SUN DOMAIN-CONTAINING"/>
    <property type="match status" value="1"/>
</dbReference>
<evidence type="ECO:0000259" key="8">
    <source>
        <dbReference type="PROSITE" id="PS51686"/>
    </source>
</evidence>
<dbReference type="Pfam" id="PF17126">
    <property type="entry name" value="RsmF_methylt_CI"/>
    <property type="match status" value="1"/>
</dbReference>
<dbReference type="Pfam" id="PF17125">
    <property type="entry name" value="Methyltr_RsmF_N"/>
    <property type="match status" value="1"/>
</dbReference>
<dbReference type="PATRIC" id="fig|1423807.3.peg.1846"/>
<dbReference type="AlphaFoldDB" id="A0A0R1VUS8"/>
<dbReference type="PRINTS" id="PR02008">
    <property type="entry name" value="RCMTFAMILY"/>
</dbReference>
<evidence type="ECO:0000313" key="10">
    <source>
        <dbReference type="Proteomes" id="UP000051820"/>
    </source>
</evidence>
<feature type="binding site" evidence="7">
    <location>
        <position position="127"/>
    </location>
    <ligand>
        <name>S-adenosyl-L-methionine</name>
        <dbReference type="ChEBI" id="CHEBI:59789"/>
    </ligand>
</feature>
<dbReference type="Gene3D" id="3.40.50.150">
    <property type="entry name" value="Vaccinia Virus protein VP39"/>
    <property type="match status" value="1"/>
</dbReference>
<comment type="similarity">
    <text evidence="1 7">Belongs to the class I-like SAM-binding methyltransferase superfamily. RsmB/NOP family.</text>
</comment>
<dbReference type="GO" id="GO:0003723">
    <property type="term" value="F:RNA binding"/>
    <property type="evidence" value="ECO:0007669"/>
    <property type="project" value="UniProtKB-UniRule"/>
</dbReference>
<dbReference type="InterPro" id="IPR031341">
    <property type="entry name" value="Methyltr_RsmF_N"/>
</dbReference>
<dbReference type="CDD" id="cd02440">
    <property type="entry name" value="AdoMet_MTases"/>
    <property type="match status" value="1"/>
</dbReference>
<dbReference type="InterPro" id="IPR023267">
    <property type="entry name" value="RCMT"/>
</dbReference>
<accession>A0A0R1VUS8</accession>
<keyword evidence="4 7" id="KW-0808">Transferase</keyword>
<dbReference type="SUPFAM" id="SSF53335">
    <property type="entry name" value="S-adenosyl-L-methionine-dependent methyltransferases"/>
    <property type="match status" value="1"/>
</dbReference>
<gene>
    <name evidence="9" type="ORF">FD16_GL001802</name>
</gene>
<sequence length="450" mass="50986">MKLPQGFINKYQELLGDEANNFFKSFDLPSLSAYRVNPNKMTKNQLNNIDDEPVPYCSTGFFGKVNGKSIQHTSGQVYSQEPSAMFVGEVVDAKPGEYILDLCAAPGGKSTHIAGKMANQGLLVSNEIFKNRAKILSENIERWGSSNTVVTNESPDKLESFFPAFFDKILVDAPCSGEGMFRKDPDAMQYWNESYSSECANRQRHILASAVKMLKPGGKLIYSTCTFAPEEDEQIINWLLDEYPQFEMTPINKYPGMDDGRNEWSKGSNDVSDAVRLFPHHIKGEGHFIARLSWKADSRNLDKKNYKLFKPSRLTKEQQTLLSEFLNDTMPNYSIRNVVLFGDRLYDMPDGMPSIDKLNITKPGIEVGTFKKNRFEPAIGLALSINSSEVKNTIQISQDQWRQYVHGDVIKVDTEHKKGWYLLTCNGYSICFGKLVNNTVKNFYPKGLRF</sequence>
<keyword evidence="3 7" id="KW-0489">Methyltransferase</keyword>
<dbReference type="STRING" id="1423807.FD16_GL001802"/>
<evidence type="ECO:0000313" key="9">
    <source>
        <dbReference type="EMBL" id="KRM09418.1"/>
    </source>
</evidence>
<comment type="caution">
    <text evidence="9">The sequence shown here is derived from an EMBL/GenBank/DDBJ whole genome shotgun (WGS) entry which is preliminary data.</text>
</comment>
<evidence type="ECO:0000256" key="4">
    <source>
        <dbReference type="ARBA" id="ARBA00022679"/>
    </source>
</evidence>
<dbReference type="GO" id="GO:0008757">
    <property type="term" value="F:S-adenosylmethionine-dependent methyltransferase activity"/>
    <property type="evidence" value="ECO:0007669"/>
    <property type="project" value="InterPro"/>
</dbReference>
<dbReference type="Pfam" id="PF13636">
    <property type="entry name" value="Methyltranf_PUA"/>
    <property type="match status" value="1"/>
</dbReference>
<dbReference type="GO" id="GO:0001510">
    <property type="term" value="P:RNA methylation"/>
    <property type="evidence" value="ECO:0007669"/>
    <property type="project" value="InterPro"/>
</dbReference>
<dbReference type="InterPro" id="IPR011023">
    <property type="entry name" value="Nop2p"/>
</dbReference>
<keyword evidence="6 7" id="KW-0694">RNA-binding</keyword>
<dbReference type="RefSeq" id="WP_010622148.1">
    <property type="nucleotide sequence ID" value="NZ_AZGF01000042.1"/>
</dbReference>
<keyword evidence="5 7" id="KW-0949">S-adenosyl-L-methionine</keyword>
<dbReference type="Pfam" id="PF01189">
    <property type="entry name" value="Methyltr_RsmB-F"/>
    <property type="match status" value="1"/>
</dbReference>
<dbReference type="Proteomes" id="UP000051820">
    <property type="component" value="Unassembled WGS sequence"/>
</dbReference>
<dbReference type="InterPro" id="IPR001678">
    <property type="entry name" value="MeTrfase_RsmB-F_NOP2_dom"/>
</dbReference>
<dbReference type="InterPro" id="IPR018314">
    <property type="entry name" value="RsmB/NOL1/NOP2-like_CS"/>
</dbReference>
<dbReference type="PANTHER" id="PTHR22807:SF30">
    <property type="entry name" value="28S RRNA (CYTOSINE(4447)-C(5))-METHYLTRANSFERASE-RELATED"/>
    <property type="match status" value="1"/>
</dbReference>
<comment type="caution">
    <text evidence="7">Lacks conserved residue(s) required for the propagation of feature annotation.</text>
</comment>
<evidence type="ECO:0000256" key="1">
    <source>
        <dbReference type="ARBA" id="ARBA00007494"/>
    </source>
</evidence>
<dbReference type="Gene3D" id="2.30.130.60">
    <property type="match status" value="1"/>
</dbReference>
<dbReference type="InterPro" id="IPR029063">
    <property type="entry name" value="SAM-dependent_MTases_sf"/>
</dbReference>
<name>A0A0R1VUS8_9LACO</name>
<proteinExistence type="inferred from homology"/>
<feature type="domain" description="SAM-dependent MTase RsmB/NOP-type" evidence="8">
    <location>
        <begin position="1"/>
        <end position="295"/>
    </location>
</feature>
<evidence type="ECO:0000256" key="2">
    <source>
        <dbReference type="ARBA" id="ARBA00022490"/>
    </source>
</evidence>
<dbReference type="GO" id="GO:0006396">
    <property type="term" value="P:RNA processing"/>
    <property type="evidence" value="ECO:0007669"/>
    <property type="project" value="InterPro"/>
</dbReference>